<comment type="caution">
    <text evidence="4">The sequence shown here is derived from an EMBL/GenBank/DDBJ whole genome shotgun (WGS) entry which is preliminary data.</text>
</comment>
<gene>
    <name evidence="4" type="ORF">LSUE1_G008368</name>
</gene>
<dbReference type="AlphaFoldDB" id="A0A8T9CCK3"/>
<dbReference type="Pfam" id="PF00172">
    <property type="entry name" value="Zn_clus"/>
    <property type="match status" value="1"/>
</dbReference>
<dbReference type="Proteomes" id="UP000469558">
    <property type="component" value="Unassembled WGS sequence"/>
</dbReference>
<dbReference type="PROSITE" id="PS50048">
    <property type="entry name" value="ZN2_CY6_FUNGAL_2"/>
    <property type="match status" value="1"/>
</dbReference>
<dbReference type="InterPro" id="IPR052973">
    <property type="entry name" value="Fungal_sec-metab_reg_TF"/>
</dbReference>
<evidence type="ECO:0000259" key="3">
    <source>
        <dbReference type="PROSITE" id="PS50048"/>
    </source>
</evidence>
<dbReference type="GO" id="GO:0008270">
    <property type="term" value="F:zinc ion binding"/>
    <property type="evidence" value="ECO:0007669"/>
    <property type="project" value="InterPro"/>
</dbReference>
<dbReference type="EMBL" id="QGMK01000640">
    <property type="protein sequence ID" value="TVY80643.1"/>
    <property type="molecule type" value="Genomic_DNA"/>
</dbReference>
<feature type="compositionally biased region" description="Low complexity" evidence="2">
    <location>
        <begin position="228"/>
        <end position="238"/>
    </location>
</feature>
<feature type="compositionally biased region" description="Polar residues" evidence="2">
    <location>
        <begin position="193"/>
        <end position="222"/>
    </location>
</feature>
<evidence type="ECO:0000256" key="2">
    <source>
        <dbReference type="SAM" id="MobiDB-lite"/>
    </source>
</evidence>
<accession>A0A8T9CCK3</accession>
<dbReference type="OrthoDB" id="5426982at2759"/>
<keyword evidence="1" id="KW-0539">Nucleus</keyword>
<feature type="region of interest" description="Disordered" evidence="2">
    <location>
        <begin position="143"/>
        <end position="162"/>
    </location>
</feature>
<organism evidence="4 5">
    <name type="scientific">Lachnellula suecica</name>
    <dbReference type="NCBI Taxonomy" id="602035"/>
    <lineage>
        <taxon>Eukaryota</taxon>
        <taxon>Fungi</taxon>
        <taxon>Dikarya</taxon>
        <taxon>Ascomycota</taxon>
        <taxon>Pezizomycotina</taxon>
        <taxon>Leotiomycetes</taxon>
        <taxon>Helotiales</taxon>
        <taxon>Lachnaceae</taxon>
        <taxon>Lachnellula</taxon>
    </lineage>
</organism>
<dbReference type="GO" id="GO:0000981">
    <property type="term" value="F:DNA-binding transcription factor activity, RNA polymerase II-specific"/>
    <property type="evidence" value="ECO:0007669"/>
    <property type="project" value="InterPro"/>
</dbReference>
<evidence type="ECO:0000256" key="1">
    <source>
        <dbReference type="ARBA" id="ARBA00023242"/>
    </source>
</evidence>
<protein>
    <recommendedName>
        <fullName evidence="3">Zn(2)-C6 fungal-type domain-containing protein</fullName>
    </recommendedName>
</protein>
<proteinExistence type="predicted"/>
<dbReference type="PANTHER" id="PTHR35392">
    <property type="entry name" value="ZN(II)2CYS6 TRANSCRIPTION FACTOR (EUROFUNG)-RELATED-RELATED"/>
    <property type="match status" value="1"/>
</dbReference>
<feature type="region of interest" description="Disordered" evidence="2">
    <location>
        <begin position="193"/>
        <end position="269"/>
    </location>
</feature>
<name>A0A8T9CCK3_9HELO</name>
<sequence>MSYAHPARATRIPGGDQGRRQWIDEEALEFAQQAPYLNTYHDGLNNFVAESWLSETNTWSSASSAQKLWSHDASQVLLPFVDGAGLGKPLYNGIEQHALNYENDHPNLRQYIPKPVSRSEERIVCQPQPHIHAINQVASSYRTAYQSQTPQESQNVSPSNEHMLYSTSSNMAVSEYSHLNVFSAELRQEHSSWPVSYSEPQGFDTTSSLSPDINVSTPSSPTLKLDWSSSKQPSSFPSSHRELSHPPHVPKRKRESPQPVSKKSRSETPQRELSEFVLVFENAPGALASVKHRRKLDAPVRKAARDVRKAGACHQCRFRKRTCSTGTPCMSCLKNGNGLHEIKCQRESPFVGKLMHQYFEHSSTRRIVSFDIKIRENSLATSKLETVTIDGVGHLSLPVKLKVQRKLLSDFTSEEQKIIRQTEEKKKGQKNSKADPESVIILTDNGSLGQEVEQWAVEYTSKFVHAAGPDFYATTMAQILGTAYVKKRLPESALVGAMLRVASLAFVLRAGVKCSESQLSSRFRTIQAMIDTILYERLIVAEKELFQMLQRLIFRTAGCLNRESIYPVALVLWQLMRILSISTGHLSNIAQRFHPKVYGPADYQLISFRLLLSTHMALFRSSNPLLLDLNEKLHQDLLSNDEELLELAEKMRNVVLTFRNKGTPEIKGSIVYKKEYFEMFRKVYEGM</sequence>
<keyword evidence="5" id="KW-1185">Reference proteome</keyword>
<feature type="domain" description="Zn(2)-C6 fungal-type" evidence="3">
    <location>
        <begin position="312"/>
        <end position="346"/>
    </location>
</feature>
<evidence type="ECO:0000313" key="5">
    <source>
        <dbReference type="Proteomes" id="UP000469558"/>
    </source>
</evidence>
<dbReference type="InterPro" id="IPR001138">
    <property type="entry name" value="Zn2Cys6_DnaBD"/>
</dbReference>
<reference evidence="4 5" key="1">
    <citation type="submission" date="2018-05" db="EMBL/GenBank/DDBJ databases">
        <title>Genome sequencing and assembly of the regulated plant pathogen Lachnellula willkommii and related sister species for the development of diagnostic species identification markers.</title>
        <authorList>
            <person name="Giroux E."/>
            <person name="Bilodeau G."/>
        </authorList>
    </citation>
    <scope>NUCLEOTIDE SEQUENCE [LARGE SCALE GENOMIC DNA]</scope>
    <source>
        <strain evidence="4 5">CBS 268.59</strain>
    </source>
</reference>
<evidence type="ECO:0000313" key="4">
    <source>
        <dbReference type="EMBL" id="TVY80643.1"/>
    </source>
</evidence>